<feature type="compositionally biased region" description="Basic and acidic residues" evidence="1">
    <location>
        <begin position="185"/>
        <end position="195"/>
    </location>
</feature>
<sequence>PFGETLSAPTDEIGYTGHKFDADLGLSYMQARYYDPVIGRFYSNDPVGPLGHLENGNIQGFNRYAYANNNPYKYTDPTGEVPAIPIAIAAARACASNAACRGAVVKVTKNLADKARKAKQRERRNERRQRNSRDNNDPNKQNQTGTNKERFEGKQNAKKQSSGKKEKSDSRQGSDTKTQRGRNNQKRDDGKKTNATEKQAGNRGSRDPDDKF</sequence>
<keyword evidence="3" id="KW-1185">Reference proteome</keyword>
<reference evidence="2 3" key="1">
    <citation type="submission" date="2019-06" db="EMBL/GenBank/DDBJ databases">
        <title>Whole genome sequence for Cellvibrionaceae sp. R142.</title>
        <authorList>
            <person name="Wang G."/>
        </authorList>
    </citation>
    <scope>NUCLEOTIDE SEQUENCE [LARGE SCALE GENOMIC DNA]</scope>
    <source>
        <strain evidence="2 3">R142</strain>
    </source>
</reference>
<dbReference type="InterPro" id="IPR022385">
    <property type="entry name" value="Rhs_assc_core"/>
</dbReference>
<evidence type="ECO:0000313" key="3">
    <source>
        <dbReference type="Proteomes" id="UP000319732"/>
    </source>
</evidence>
<evidence type="ECO:0000313" key="2">
    <source>
        <dbReference type="EMBL" id="TQV66481.1"/>
    </source>
</evidence>
<dbReference type="OrthoDB" id="9806238at2"/>
<dbReference type="RefSeq" id="WP_142930067.1">
    <property type="nucleotide sequence ID" value="NZ_ML660116.1"/>
</dbReference>
<dbReference type="NCBIfam" id="TIGR03696">
    <property type="entry name" value="Rhs_assc_core"/>
    <property type="match status" value="1"/>
</dbReference>
<evidence type="ECO:0000256" key="1">
    <source>
        <dbReference type="SAM" id="MobiDB-lite"/>
    </source>
</evidence>
<dbReference type="InterPro" id="IPR050708">
    <property type="entry name" value="T6SS_VgrG/RHS"/>
</dbReference>
<gene>
    <name evidence="2" type="ORF">FKG94_26985</name>
</gene>
<organism evidence="2 3">
    <name type="scientific">Exilibacterium tricleocarpae</name>
    <dbReference type="NCBI Taxonomy" id="2591008"/>
    <lineage>
        <taxon>Bacteria</taxon>
        <taxon>Pseudomonadati</taxon>
        <taxon>Pseudomonadota</taxon>
        <taxon>Gammaproteobacteria</taxon>
        <taxon>Cellvibrionales</taxon>
        <taxon>Cellvibrionaceae</taxon>
        <taxon>Exilibacterium</taxon>
    </lineage>
</organism>
<dbReference type="AlphaFoldDB" id="A0A545SNE3"/>
<name>A0A545SNE3_9GAMM</name>
<dbReference type="EMBL" id="VHSG01000041">
    <property type="protein sequence ID" value="TQV66481.1"/>
    <property type="molecule type" value="Genomic_DNA"/>
</dbReference>
<dbReference type="Proteomes" id="UP000319732">
    <property type="component" value="Unassembled WGS sequence"/>
</dbReference>
<protein>
    <submittedName>
        <fullName evidence="2">RHS repeat-associated core domain-containing protein</fullName>
    </submittedName>
</protein>
<accession>A0A545SNE3</accession>
<dbReference type="Gene3D" id="2.180.10.10">
    <property type="entry name" value="RHS repeat-associated core"/>
    <property type="match status" value="1"/>
</dbReference>
<dbReference type="PANTHER" id="PTHR32305:SF17">
    <property type="entry name" value="TRNA NUCLEASE WAPA"/>
    <property type="match status" value="1"/>
</dbReference>
<proteinExistence type="predicted"/>
<feature type="region of interest" description="Disordered" evidence="1">
    <location>
        <begin position="111"/>
        <end position="212"/>
    </location>
</feature>
<comment type="caution">
    <text evidence="2">The sequence shown here is derived from an EMBL/GenBank/DDBJ whole genome shotgun (WGS) entry which is preliminary data.</text>
</comment>
<feature type="compositionally biased region" description="Basic and acidic residues" evidence="1">
    <location>
        <begin position="163"/>
        <end position="178"/>
    </location>
</feature>
<feature type="non-terminal residue" evidence="2">
    <location>
        <position position="1"/>
    </location>
</feature>
<dbReference type="PANTHER" id="PTHR32305">
    <property type="match status" value="1"/>
</dbReference>
<feature type="compositionally biased region" description="Basic and acidic residues" evidence="1">
    <location>
        <begin position="123"/>
        <end position="137"/>
    </location>
</feature>